<dbReference type="EMBL" id="LT629791">
    <property type="protein sequence ID" value="SDU49336.1"/>
    <property type="molecule type" value="Genomic_DNA"/>
</dbReference>
<gene>
    <name evidence="2" type="ORF">SAMN04488563_2142</name>
</gene>
<accession>A0A1H2IZK7</accession>
<proteinExistence type="predicted"/>
<evidence type="ECO:0000256" key="1">
    <source>
        <dbReference type="SAM" id="MobiDB-lite"/>
    </source>
</evidence>
<feature type="compositionally biased region" description="Low complexity" evidence="1">
    <location>
        <begin position="92"/>
        <end position="110"/>
    </location>
</feature>
<keyword evidence="3" id="KW-1185">Reference proteome</keyword>
<sequence>MSDSHDDSLSRRLSSLESDLAGMSLAGPAAARRRAAQRTRHQVTGGVLAGVTAVALGVLAVSPPEFIASPEPVDSPSETGTPTAVPTPEPTPSTTTPVEPTPDPTGTETPGGDDGQDGGTGGDDGGGGTSSLAVPPGALIDLEYLTRGEEFPSDWVEVPAGDSWLPCMPVAGDGAAAAAFAVEPYYRVEHIVEPAGAGAEARLAELRDQITSCANGDDHNLIQEWQVGGVGDETYLLVWRGPPSTADTQTYVEASLTRAGGFVDIVVRGGEGQDYNGVAQPNDAVEATSRLCAVADTECPSEPEREQLYPEPAGDVDGWLTADDLSEAGLEALSQGSDVLSSNDEGGPAAYGYVAFTRDPFADGAEVMEQRYYSDPLEPGGPNINQERATFPNAEAARAHYAELMAAVDQFTQPGDVMENTGSVSTDGYEATTWRSENAEFGSVFLSGAAVSGNVVTVVYYGVDQVDLSPEQMQRLMELAAQRIGG</sequence>
<protein>
    <recommendedName>
        <fullName evidence="4">PknH-like extracellular domain-containing protein</fullName>
    </recommendedName>
</protein>
<feature type="compositionally biased region" description="Gly residues" evidence="1">
    <location>
        <begin position="117"/>
        <end position="129"/>
    </location>
</feature>
<reference evidence="3" key="1">
    <citation type="submission" date="2016-10" db="EMBL/GenBank/DDBJ databases">
        <authorList>
            <person name="Varghese N."/>
            <person name="Submissions S."/>
        </authorList>
    </citation>
    <scope>NUCLEOTIDE SEQUENCE [LARGE SCALE GENOMIC DNA]</scope>
    <source>
        <strain evidence="3">DSM 45079</strain>
    </source>
</reference>
<feature type="region of interest" description="Disordered" evidence="1">
    <location>
        <begin position="68"/>
        <end position="135"/>
    </location>
</feature>
<evidence type="ECO:0000313" key="2">
    <source>
        <dbReference type="EMBL" id="SDU49336.1"/>
    </source>
</evidence>
<dbReference type="Proteomes" id="UP000182977">
    <property type="component" value="Chromosome I"/>
</dbReference>
<feature type="compositionally biased region" description="Basic residues" evidence="1">
    <location>
        <begin position="31"/>
        <end position="41"/>
    </location>
</feature>
<organism evidence="2 3">
    <name type="scientific">Jiangella alkaliphila</name>
    <dbReference type="NCBI Taxonomy" id="419479"/>
    <lineage>
        <taxon>Bacteria</taxon>
        <taxon>Bacillati</taxon>
        <taxon>Actinomycetota</taxon>
        <taxon>Actinomycetes</taxon>
        <taxon>Jiangellales</taxon>
        <taxon>Jiangellaceae</taxon>
        <taxon>Jiangella</taxon>
    </lineage>
</organism>
<dbReference type="AlphaFoldDB" id="A0A1H2IZK7"/>
<dbReference type="STRING" id="419479.SAMN04488563_2142"/>
<feature type="compositionally biased region" description="Basic and acidic residues" evidence="1">
    <location>
        <begin position="1"/>
        <end position="10"/>
    </location>
</feature>
<evidence type="ECO:0008006" key="4">
    <source>
        <dbReference type="Google" id="ProtNLM"/>
    </source>
</evidence>
<feature type="compositionally biased region" description="Low complexity" evidence="1">
    <location>
        <begin position="11"/>
        <end position="20"/>
    </location>
</feature>
<feature type="region of interest" description="Disordered" evidence="1">
    <location>
        <begin position="1"/>
        <end position="46"/>
    </location>
</feature>
<name>A0A1H2IZK7_9ACTN</name>
<evidence type="ECO:0000313" key="3">
    <source>
        <dbReference type="Proteomes" id="UP000182977"/>
    </source>
</evidence>